<dbReference type="RefSeq" id="XP_001429823.1">
    <property type="nucleotide sequence ID" value="XM_001429786.1"/>
</dbReference>
<reference evidence="2 3" key="1">
    <citation type="journal article" date="2006" name="Nature">
        <title>Global trends of whole-genome duplications revealed by the ciliate Paramecium tetraurelia.</title>
        <authorList>
            <consortium name="Genoscope"/>
            <person name="Aury J.-M."/>
            <person name="Jaillon O."/>
            <person name="Duret L."/>
            <person name="Noel B."/>
            <person name="Jubin C."/>
            <person name="Porcel B.M."/>
            <person name="Segurens B."/>
            <person name="Daubin V."/>
            <person name="Anthouard V."/>
            <person name="Aiach N."/>
            <person name="Arnaiz O."/>
            <person name="Billaut A."/>
            <person name="Beisson J."/>
            <person name="Blanc I."/>
            <person name="Bouhouche K."/>
            <person name="Camara F."/>
            <person name="Duharcourt S."/>
            <person name="Guigo R."/>
            <person name="Gogendeau D."/>
            <person name="Katinka M."/>
            <person name="Keller A.-M."/>
            <person name="Kissmehl R."/>
            <person name="Klotz C."/>
            <person name="Koll F."/>
            <person name="Le Moue A."/>
            <person name="Lepere C."/>
            <person name="Malinsky S."/>
            <person name="Nowacki M."/>
            <person name="Nowak J.K."/>
            <person name="Plattner H."/>
            <person name="Poulain J."/>
            <person name="Ruiz F."/>
            <person name="Serrano V."/>
            <person name="Zagulski M."/>
            <person name="Dessen P."/>
            <person name="Betermier M."/>
            <person name="Weissenbach J."/>
            <person name="Scarpelli C."/>
            <person name="Schachter V."/>
            <person name="Sperling L."/>
            <person name="Meyer E."/>
            <person name="Cohen J."/>
            <person name="Wincker P."/>
        </authorList>
    </citation>
    <scope>NUCLEOTIDE SEQUENCE [LARGE SCALE GENOMIC DNA]</scope>
    <source>
        <strain evidence="2 3">Stock d4-2</strain>
    </source>
</reference>
<dbReference type="GeneID" id="5015607"/>
<evidence type="ECO:0000313" key="3">
    <source>
        <dbReference type="Proteomes" id="UP000000600"/>
    </source>
</evidence>
<organism evidence="2 3">
    <name type="scientific">Paramecium tetraurelia</name>
    <dbReference type="NCBI Taxonomy" id="5888"/>
    <lineage>
        <taxon>Eukaryota</taxon>
        <taxon>Sar</taxon>
        <taxon>Alveolata</taxon>
        <taxon>Ciliophora</taxon>
        <taxon>Intramacronucleata</taxon>
        <taxon>Oligohymenophorea</taxon>
        <taxon>Peniculida</taxon>
        <taxon>Parameciidae</taxon>
        <taxon>Paramecium</taxon>
    </lineage>
</organism>
<dbReference type="OrthoDB" id="311964at2759"/>
<dbReference type="InParanoid" id="A0BV58"/>
<protein>
    <submittedName>
        <fullName evidence="2">Uncharacterized protein</fullName>
    </submittedName>
</protein>
<dbReference type="AlphaFoldDB" id="A0BV58"/>
<evidence type="ECO:0000256" key="1">
    <source>
        <dbReference type="SAM" id="MobiDB-lite"/>
    </source>
</evidence>
<accession>A0BV58</accession>
<dbReference type="KEGG" id="ptm:GSPATT00005671001"/>
<feature type="compositionally biased region" description="Basic and acidic residues" evidence="1">
    <location>
        <begin position="191"/>
        <end position="200"/>
    </location>
</feature>
<keyword evidence="3" id="KW-1185">Reference proteome</keyword>
<name>A0BV58_PARTE</name>
<dbReference type="EMBL" id="CT868019">
    <property type="protein sequence ID" value="CAK62425.1"/>
    <property type="molecule type" value="Genomic_DNA"/>
</dbReference>
<sequence>MMPIYCNQNFFEIALLNFCSSSYQYLHHFFDKNVEQQQQIKQEELLPEVKNEENSQQQEKNLKLVEYQNTNQREDKKIHIFPGQSKNYYKNMSQKIVKFIFEHFQDDERVMNDSHIKKFVKIPSQSFNRDSILKLKKSKLARRILRLFFANLKWVRPFISQNKAELTLYFRYNKQLYCPQKSQQQNQSHQARQDCIKQEE</sequence>
<dbReference type="OMA" id="HFQDDER"/>
<proteinExistence type="predicted"/>
<gene>
    <name evidence="2" type="ORF">GSPATT00005671001</name>
</gene>
<evidence type="ECO:0000313" key="2">
    <source>
        <dbReference type="EMBL" id="CAK62425.1"/>
    </source>
</evidence>
<dbReference type="Proteomes" id="UP000000600">
    <property type="component" value="Unassembled WGS sequence"/>
</dbReference>
<dbReference type="HOGENOM" id="CLU_118329_0_0_1"/>
<feature type="compositionally biased region" description="Low complexity" evidence="1">
    <location>
        <begin position="181"/>
        <end position="190"/>
    </location>
</feature>
<feature type="region of interest" description="Disordered" evidence="1">
    <location>
        <begin position="181"/>
        <end position="200"/>
    </location>
</feature>